<dbReference type="OrthoDB" id="142939at2"/>
<protein>
    <submittedName>
        <fullName evidence="1">Hydrolase</fullName>
    </submittedName>
</protein>
<dbReference type="PANTHER" id="PTHR39420">
    <property type="match status" value="1"/>
</dbReference>
<organism evidence="1 2">
    <name type="scientific">Nesterenkonia jeotgali</name>
    <dbReference type="NCBI Taxonomy" id="317018"/>
    <lineage>
        <taxon>Bacteria</taxon>
        <taxon>Bacillati</taxon>
        <taxon>Actinomycetota</taxon>
        <taxon>Actinomycetes</taxon>
        <taxon>Micrococcales</taxon>
        <taxon>Micrococcaceae</taxon>
        <taxon>Nesterenkonia</taxon>
    </lineage>
</organism>
<dbReference type="EMBL" id="LQBM01000002">
    <property type="protein sequence ID" value="KUG59765.1"/>
    <property type="molecule type" value="Genomic_DNA"/>
</dbReference>
<evidence type="ECO:0000313" key="1">
    <source>
        <dbReference type="EMBL" id="KUG59765.1"/>
    </source>
</evidence>
<keyword evidence="1" id="KW-0378">Hydrolase</keyword>
<dbReference type="Gene3D" id="1.20.150.30">
    <property type="entry name" value="Zincin-like metallopeptidase, N-terminal domain"/>
    <property type="match status" value="1"/>
</dbReference>
<dbReference type="RefSeq" id="WP_058887999.1">
    <property type="nucleotide sequence ID" value="NZ_LQBM01000002.1"/>
</dbReference>
<reference evidence="2" key="1">
    <citation type="submission" date="2015-12" db="EMBL/GenBank/DDBJ databases">
        <authorList>
            <person name="Nair G.R."/>
            <person name="Kaur G."/>
            <person name="Mayilraj S."/>
        </authorList>
    </citation>
    <scope>NUCLEOTIDE SEQUENCE [LARGE SCALE GENOMIC DNA]</scope>
    <source>
        <strain evidence="2">CD08_7</strain>
    </source>
</reference>
<evidence type="ECO:0000313" key="2">
    <source>
        <dbReference type="Proteomes" id="UP000054023"/>
    </source>
</evidence>
<accession>A0A0W8IIM8</accession>
<dbReference type="Pfam" id="PF10103">
    <property type="entry name" value="Zincin_2"/>
    <property type="match status" value="1"/>
</dbReference>
<dbReference type="NCBIfam" id="TIGR03883">
    <property type="entry name" value="DUF2342_F420"/>
    <property type="match status" value="1"/>
</dbReference>
<comment type="caution">
    <text evidence="1">The sequence shown here is derived from an EMBL/GenBank/DDBJ whole genome shotgun (WGS) entry which is preliminary data.</text>
</comment>
<dbReference type="NCBIfam" id="TIGR03624">
    <property type="entry name" value="putative hydrolase"/>
    <property type="match status" value="1"/>
</dbReference>
<name>A0A0W8IIM8_9MICC</name>
<dbReference type="SUPFAM" id="SSF55486">
    <property type="entry name" value="Metalloproteases ('zincins'), catalytic domain"/>
    <property type="match status" value="1"/>
</dbReference>
<proteinExistence type="predicted"/>
<gene>
    <name evidence="1" type="ORF">AVL63_11815</name>
</gene>
<dbReference type="Proteomes" id="UP000054023">
    <property type="component" value="Unassembled WGS sequence"/>
</dbReference>
<sequence>MNSISEAQAGDLMINWELASTTAARVAPAGPRFSAAQVQQEVAALRGAAAAAVDHVHRITGLDAAENLGTDPAETLIVDRATWSKANVQSFRELLGPALKIALEQKPELGREGSNAQVFGSSFAGAELGAVLAFLSANVLGQFDPFTQNRLILVAPNIVEITRELNVVPEDFRLWVCLHEQTHRVQFAAAPWLADHLKSKITELSSSTMGMASGLGDRLGEVIEQIRAGRGLIEVIQTPQDRETMSHLTAVMSLLEGHANVIMDGVDASIVPSVKTIRRRFEARGKTRTPLDKFIRRLLQLDVKAAQYRDGQKFVGHIVETIGMDSFNIIWESPKHLPTEQELHHPQEWIERMRLA</sequence>
<dbReference type="PANTHER" id="PTHR39420:SF1">
    <property type="entry name" value="HYDROLASE"/>
    <property type="match status" value="1"/>
</dbReference>
<dbReference type="InterPro" id="IPR022454">
    <property type="entry name" value="CHP03883_F420-assoc"/>
</dbReference>
<dbReference type="GO" id="GO:0016787">
    <property type="term" value="F:hydrolase activity"/>
    <property type="evidence" value="ECO:0007669"/>
    <property type="project" value="UniProtKB-KW"/>
</dbReference>
<dbReference type="AlphaFoldDB" id="A0A0W8IIM8"/>
<dbReference type="InterPro" id="IPR018766">
    <property type="entry name" value="Zinicin_2"/>
</dbReference>
<keyword evidence="2" id="KW-1185">Reference proteome</keyword>
<dbReference type="STRING" id="317018.AVL63_11815"/>
<dbReference type="InterPro" id="IPR042271">
    <property type="entry name" value="Zinicin_2_N"/>
</dbReference>